<reference evidence="5" key="1">
    <citation type="submission" date="2022-10" db="EMBL/GenBank/DDBJ databases">
        <title>The WGS of Solirubrobacter sp. CPCC 204708.</title>
        <authorList>
            <person name="Jiang Z."/>
        </authorList>
    </citation>
    <scope>NUCLEOTIDE SEQUENCE</scope>
    <source>
        <strain evidence="5">CPCC 204708</strain>
    </source>
</reference>
<sequence>MPATKAAERVELTNQLGMSVSVLTYGGILQTVRLPDGFNVALGHDDVADYEHAVPRYMGALIGRYANRIAGARFTLDGVEHELTANDGPNCLHGGDEFDRALWAAEPVRDGVRLTHVSPDGEHGFPGTVTAHVTYTLAPRRNQLKLDFEATTDAPTVVSLTTHSYWRLGDGVPVLQILADRYTPVDAQLIPTGEIAWVAGTEMDFRVARRLEREYDHNWVLNAQGLAAVLRDPASGRVLRLSTTEPGLQVYTHTGVALEPQRFPDSPNQPHFPTAVLRPGQTWRATTTYDFEVRR</sequence>
<evidence type="ECO:0000313" key="6">
    <source>
        <dbReference type="Proteomes" id="UP001147700"/>
    </source>
</evidence>
<evidence type="ECO:0000313" key="5">
    <source>
        <dbReference type="EMBL" id="MDA0141716.1"/>
    </source>
</evidence>
<evidence type="ECO:0000256" key="1">
    <source>
        <dbReference type="ARBA" id="ARBA00005028"/>
    </source>
</evidence>
<name>A0ABT4RT02_9ACTN</name>
<dbReference type="InterPro" id="IPR047215">
    <property type="entry name" value="Galactose_mutarotase-like"/>
</dbReference>
<accession>A0ABT4RT02</accession>
<dbReference type="RefSeq" id="WP_202957993.1">
    <property type="nucleotide sequence ID" value="NZ_JAPCID010000063.1"/>
</dbReference>
<proteinExistence type="inferred from homology"/>
<comment type="caution">
    <text evidence="5">The sequence shown here is derived from an EMBL/GenBank/DDBJ whole genome shotgun (WGS) entry which is preliminary data.</text>
</comment>
<keyword evidence="3" id="KW-0413">Isomerase</keyword>
<dbReference type="PANTHER" id="PTHR10091:SF0">
    <property type="entry name" value="GALACTOSE MUTAROTASE"/>
    <property type="match status" value="1"/>
</dbReference>
<keyword evidence="4" id="KW-0119">Carbohydrate metabolism</keyword>
<evidence type="ECO:0000256" key="3">
    <source>
        <dbReference type="ARBA" id="ARBA00023235"/>
    </source>
</evidence>
<dbReference type="CDD" id="cd09019">
    <property type="entry name" value="galactose_mutarotase_like"/>
    <property type="match status" value="1"/>
</dbReference>
<protein>
    <submittedName>
        <fullName evidence="5">Galactose mutarotase</fullName>
    </submittedName>
</protein>
<dbReference type="InterPro" id="IPR015443">
    <property type="entry name" value="Aldose_1-epimerase"/>
</dbReference>
<comment type="pathway">
    <text evidence="1">Carbohydrate metabolism; hexose metabolism.</text>
</comment>
<keyword evidence="6" id="KW-1185">Reference proteome</keyword>
<comment type="similarity">
    <text evidence="2">Belongs to the aldose epimerase family.</text>
</comment>
<dbReference type="EMBL" id="JAPCID010000063">
    <property type="protein sequence ID" value="MDA0141716.1"/>
    <property type="molecule type" value="Genomic_DNA"/>
</dbReference>
<dbReference type="PIRSF" id="PIRSF005096">
    <property type="entry name" value="GALM"/>
    <property type="match status" value="1"/>
</dbReference>
<dbReference type="InterPro" id="IPR014718">
    <property type="entry name" value="GH-type_carb-bd"/>
</dbReference>
<dbReference type="Pfam" id="PF01263">
    <property type="entry name" value="Aldose_epim"/>
    <property type="match status" value="1"/>
</dbReference>
<dbReference type="InterPro" id="IPR011013">
    <property type="entry name" value="Gal_mutarotase_sf_dom"/>
</dbReference>
<evidence type="ECO:0000256" key="2">
    <source>
        <dbReference type="ARBA" id="ARBA00006206"/>
    </source>
</evidence>
<dbReference type="Proteomes" id="UP001147700">
    <property type="component" value="Unassembled WGS sequence"/>
</dbReference>
<organism evidence="5 6">
    <name type="scientific">Solirubrobacter deserti</name>
    <dbReference type="NCBI Taxonomy" id="2282478"/>
    <lineage>
        <taxon>Bacteria</taxon>
        <taxon>Bacillati</taxon>
        <taxon>Actinomycetota</taxon>
        <taxon>Thermoleophilia</taxon>
        <taxon>Solirubrobacterales</taxon>
        <taxon>Solirubrobacteraceae</taxon>
        <taxon>Solirubrobacter</taxon>
    </lineage>
</organism>
<dbReference type="PANTHER" id="PTHR10091">
    <property type="entry name" value="ALDOSE-1-EPIMERASE"/>
    <property type="match status" value="1"/>
</dbReference>
<gene>
    <name evidence="5" type="ORF">OJ962_29765</name>
</gene>
<evidence type="ECO:0000256" key="4">
    <source>
        <dbReference type="ARBA" id="ARBA00023277"/>
    </source>
</evidence>
<dbReference type="InterPro" id="IPR008183">
    <property type="entry name" value="Aldose_1/G6P_1-epimerase"/>
</dbReference>
<dbReference type="Gene3D" id="2.70.98.10">
    <property type="match status" value="1"/>
</dbReference>
<dbReference type="SUPFAM" id="SSF74650">
    <property type="entry name" value="Galactose mutarotase-like"/>
    <property type="match status" value="1"/>
</dbReference>